<name>A0A853IED6_9GAMM</name>
<dbReference type="SUPFAM" id="SSF51735">
    <property type="entry name" value="NAD(P)-binding Rossmann-fold domains"/>
    <property type="match status" value="1"/>
</dbReference>
<proteinExistence type="predicted"/>
<evidence type="ECO:0000313" key="2">
    <source>
        <dbReference type="Proteomes" id="UP000569732"/>
    </source>
</evidence>
<gene>
    <name evidence="1" type="ORF">H0A36_23030</name>
</gene>
<dbReference type="PIRSF" id="PIRSF001439">
    <property type="entry name" value="CryM"/>
    <property type="match status" value="1"/>
</dbReference>
<dbReference type="Pfam" id="PF02423">
    <property type="entry name" value="OCD_Mu_crystall"/>
    <property type="match status" value="1"/>
</dbReference>
<evidence type="ECO:0000313" key="1">
    <source>
        <dbReference type="EMBL" id="NYZ68898.1"/>
    </source>
</evidence>
<dbReference type="RefSeq" id="WP_180570897.1">
    <property type="nucleotide sequence ID" value="NZ_JACCKB010000053.1"/>
</dbReference>
<dbReference type="PANTHER" id="PTHR13812">
    <property type="entry name" value="KETIMINE REDUCTASE MU-CRYSTALLIN"/>
    <property type="match status" value="1"/>
</dbReference>
<dbReference type="InterPro" id="IPR003462">
    <property type="entry name" value="ODC_Mu_crystall"/>
</dbReference>
<accession>A0A853IED6</accession>
<dbReference type="InterPro" id="IPR036291">
    <property type="entry name" value="NAD(P)-bd_dom_sf"/>
</dbReference>
<dbReference type="AlphaFoldDB" id="A0A853IED6"/>
<sequence>MIYINSDQVHSLLTVEETIRLSEAAYLIQSSDSLVQPLRNIVNGESNGIMGTMPVFIKEGKYKGFGVKSVSVKFNRENHSKPSHMGAILVYDEPEESSFSIVDAGAVTEVRTAAATAVATDILADPKASKLAIIGTGVQARAHLKSIASVRPIKSVWVWGRSKSKVIDFMEWAKNTMNIDVSPKETPSLAVQNAEIICTTTSSNEAILQNSDLPEGVHVNAIGASALGFRELDEKIYKDSLLFTDCNKAVLAASSSVNDAVKKGYLVSPNIGTEIGSLISKKWVRPKKVTTVFKSVGLAVQDVVIARYLIRKYLKILSS</sequence>
<reference evidence="1 2" key="1">
    <citation type="submission" date="2020-07" db="EMBL/GenBank/DDBJ databases">
        <title>Endozoicomonas sp. nov., isolated from sediment.</title>
        <authorList>
            <person name="Gu T."/>
        </authorList>
    </citation>
    <scope>NUCLEOTIDE SEQUENCE [LARGE SCALE GENOMIC DNA]</scope>
    <source>
        <strain evidence="1 2">SM1973</strain>
    </source>
</reference>
<dbReference type="Proteomes" id="UP000569732">
    <property type="component" value="Unassembled WGS sequence"/>
</dbReference>
<dbReference type="Gene3D" id="3.40.50.720">
    <property type="entry name" value="NAD(P)-binding Rossmann-like Domain"/>
    <property type="match status" value="1"/>
</dbReference>
<organism evidence="1 2">
    <name type="scientific">Spartinivicinus marinus</name>
    <dbReference type="NCBI Taxonomy" id="2994442"/>
    <lineage>
        <taxon>Bacteria</taxon>
        <taxon>Pseudomonadati</taxon>
        <taxon>Pseudomonadota</taxon>
        <taxon>Gammaproteobacteria</taxon>
        <taxon>Oceanospirillales</taxon>
        <taxon>Zooshikellaceae</taxon>
        <taxon>Spartinivicinus</taxon>
    </lineage>
</organism>
<dbReference type="GO" id="GO:0042562">
    <property type="term" value="F:hormone binding"/>
    <property type="evidence" value="ECO:0007669"/>
    <property type="project" value="TreeGrafter"/>
</dbReference>
<protein>
    <submittedName>
        <fullName evidence="1">Ornithine cyclodeaminase family protein</fullName>
    </submittedName>
</protein>
<comment type="caution">
    <text evidence="1">The sequence shown here is derived from an EMBL/GenBank/DDBJ whole genome shotgun (WGS) entry which is preliminary data.</text>
</comment>
<dbReference type="GO" id="GO:0005737">
    <property type="term" value="C:cytoplasm"/>
    <property type="evidence" value="ECO:0007669"/>
    <property type="project" value="TreeGrafter"/>
</dbReference>
<dbReference type="PANTHER" id="PTHR13812:SF19">
    <property type="entry name" value="KETIMINE REDUCTASE MU-CRYSTALLIN"/>
    <property type="match status" value="1"/>
</dbReference>
<keyword evidence="2" id="KW-1185">Reference proteome</keyword>
<dbReference type="InterPro" id="IPR023401">
    <property type="entry name" value="ODC_N"/>
</dbReference>
<dbReference type="EMBL" id="JACCKB010000053">
    <property type="protein sequence ID" value="NYZ68898.1"/>
    <property type="molecule type" value="Genomic_DNA"/>
</dbReference>
<dbReference type="Gene3D" id="3.30.1780.10">
    <property type="entry name" value="ornithine cyclodeaminase, domain 1"/>
    <property type="match status" value="1"/>
</dbReference>